<dbReference type="EMBL" id="WNKS01000005">
    <property type="protein sequence ID" value="MTV31007.1"/>
    <property type="molecule type" value="Genomic_DNA"/>
</dbReference>
<sequence length="80" mass="8558">MGKATVTVEAEPDKAMTAIRILNEPGAATNSNPTSLLYDPAPLSRLLRLPVLSNRTPRVTLIDEPAPLSKLLGLPTILKN</sequence>
<dbReference type="OrthoDB" id="9983770at2"/>
<dbReference type="Proteomes" id="UP000439113">
    <property type="component" value="Unassembled WGS sequence"/>
</dbReference>
<comment type="caution">
    <text evidence="1">The sequence shown here is derived from an EMBL/GenBank/DDBJ whole genome shotgun (WGS) entry which is preliminary data.</text>
</comment>
<name>A0A6N8DKU0_RHOAC</name>
<dbReference type="RefSeq" id="WP_155445697.1">
    <property type="nucleotide sequence ID" value="NZ_JAOQNR010000004.1"/>
</dbReference>
<evidence type="ECO:0000313" key="1">
    <source>
        <dbReference type="EMBL" id="MTV31007.1"/>
    </source>
</evidence>
<reference evidence="1 2" key="1">
    <citation type="submission" date="2019-11" db="EMBL/GenBank/DDBJ databases">
        <title>Whole-genome sequence of a Rhodoblastus acidophilus DSM 142.</title>
        <authorList>
            <person name="Kyndt J.A."/>
            <person name="Meyer T.E."/>
        </authorList>
    </citation>
    <scope>NUCLEOTIDE SEQUENCE [LARGE SCALE GENOMIC DNA]</scope>
    <source>
        <strain evidence="1 2">DSM 142</strain>
    </source>
</reference>
<protein>
    <submittedName>
        <fullName evidence="1">Uncharacterized protein</fullName>
    </submittedName>
</protein>
<organism evidence="1 2">
    <name type="scientific">Rhodoblastus acidophilus</name>
    <name type="common">Rhodopseudomonas acidophila</name>
    <dbReference type="NCBI Taxonomy" id="1074"/>
    <lineage>
        <taxon>Bacteria</taxon>
        <taxon>Pseudomonadati</taxon>
        <taxon>Pseudomonadota</taxon>
        <taxon>Alphaproteobacteria</taxon>
        <taxon>Hyphomicrobiales</taxon>
        <taxon>Rhodoblastaceae</taxon>
        <taxon>Rhodoblastus</taxon>
    </lineage>
</organism>
<gene>
    <name evidence="1" type="ORF">GJ654_08365</name>
</gene>
<evidence type="ECO:0000313" key="2">
    <source>
        <dbReference type="Proteomes" id="UP000439113"/>
    </source>
</evidence>
<dbReference type="AlphaFoldDB" id="A0A6N8DKU0"/>
<proteinExistence type="predicted"/>
<accession>A0A6N8DKU0</accession>